<keyword evidence="2" id="KW-0812">Transmembrane</keyword>
<dbReference type="EMBL" id="JASSZA010000010">
    <property type="protein sequence ID" value="KAK2101097.1"/>
    <property type="molecule type" value="Genomic_DNA"/>
</dbReference>
<reference evidence="3 4" key="1">
    <citation type="submission" date="2023-05" db="EMBL/GenBank/DDBJ databases">
        <title>B98-5 Cell Line De Novo Hybrid Assembly: An Optical Mapping Approach.</title>
        <authorList>
            <person name="Kananen K."/>
            <person name="Auerbach J.A."/>
            <person name="Kautto E."/>
            <person name="Blachly J.S."/>
        </authorList>
    </citation>
    <scope>NUCLEOTIDE SEQUENCE [LARGE SCALE GENOMIC DNA]</scope>
    <source>
        <strain evidence="3">B95-8</strain>
        <tissue evidence="3">Cell line</tissue>
    </source>
</reference>
<evidence type="ECO:0000313" key="4">
    <source>
        <dbReference type="Proteomes" id="UP001266305"/>
    </source>
</evidence>
<name>A0ABQ9UVN2_SAGOE</name>
<dbReference type="Proteomes" id="UP001266305">
    <property type="component" value="Unassembled WGS sequence"/>
</dbReference>
<feature type="region of interest" description="Disordered" evidence="1">
    <location>
        <begin position="52"/>
        <end position="71"/>
    </location>
</feature>
<accession>A0ABQ9UVN2</accession>
<keyword evidence="2" id="KW-0472">Membrane</keyword>
<organism evidence="3 4">
    <name type="scientific">Saguinus oedipus</name>
    <name type="common">Cotton-top tamarin</name>
    <name type="synonym">Oedipomidas oedipus</name>
    <dbReference type="NCBI Taxonomy" id="9490"/>
    <lineage>
        <taxon>Eukaryota</taxon>
        <taxon>Metazoa</taxon>
        <taxon>Chordata</taxon>
        <taxon>Craniata</taxon>
        <taxon>Vertebrata</taxon>
        <taxon>Euteleostomi</taxon>
        <taxon>Mammalia</taxon>
        <taxon>Eutheria</taxon>
        <taxon>Euarchontoglires</taxon>
        <taxon>Primates</taxon>
        <taxon>Haplorrhini</taxon>
        <taxon>Platyrrhini</taxon>
        <taxon>Cebidae</taxon>
        <taxon>Callitrichinae</taxon>
        <taxon>Saguinus</taxon>
    </lineage>
</organism>
<evidence type="ECO:0000313" key="3">
    <source>
        <dbReference type="EMBL" id="KAK2101097.1"/>
    </source>
</evidence>
<proteinExistence type="predicted"/>
<evidence type="ECO:0000256" key="1">
    <source>
        <dbReference type="SAM" id="MobiDB-lite"/>
    </source>
</evidence>
<sequence>MTGGPEKGLTCGLTPLFALGLKGLVGMVWSLFCSWGGKSGTGSLKISCPELTRSYQPGPADDVRALSSPVE</sequence>
<feature type="transmembrane region" description="Helical" evidence="2">
    <location>
        <begin position="12"/>
        <end position="35"/>
    </location>
</feature>
<keyword evidence="4" id="KW-1185">Reference proteome</keyword>
<comment type="caution">
    <text evidence="3">The sequence shown here is derived from an EMBL/GenBank/DDBJ whole genome shotgun (WGS) entry which is preliminary data.</text>
</comment>
<keyword evidence="2" id="KW-1133">Transmembrane helix</keyword>
<evidence type="ECO:0000256" key="2">
    <source>
        <dbReference type="SAM" id="Phobius"/>
    </source>
</evidence>
<gene>
    <name evidence="3" type="ORF">P7K49_022445</name>
</gene>
<protein>
    <submittedName>
        <fullName evidence="3">Uncharacterized protein</fullName>
    </submittedName>
</protein>